<dbReference type="CDD" id="cd03235">
    <property type="entry name" value="ABC_Metallic_Cations"/>
    <property type="match status" value="1"/>
</dbReference>
<evidence type="ECO:0000256" key="10">
    <source>
        <dbReference type="ARBA" id="ARBA00022840"/>
    </source>
</evidence>
<feature type="transmembrane region" description="Helical" evidence="17">
    <location>
        <begin position="408"/>
        <end position="438"/>
    </location>
</feature>
<dbReference type="STRING" id="1245745.A0A0A2V8P4"/>
<evidence type="ECO:0000256" key="11">
    <source>
        <dbReference type="ARBA" id="ARBA00022906"/>
    </source>
</evidence>
<dbReference type="PANTHER" id="PTHR30477:SF23">
    <property type="entry name" value="HIGH-AFFINITY ZINC UPTAKE SYSTEM MEMBRANE PROTEIN ZNUB"/>
    <property type="match status" value="1"/>
</dbReference>
<evidence type="ECO:0000256" key="14">
    <source>
        <dbReference type="ARBA" id="ARBA00023065"/>
    </source>
</evidence>
<dbReference type="Pfam" id="PF00005">
    <property type="entry name" value="ABC_tran"/>
    <property type="match status" value="1"/>
</dbReference>
<keyword evidence="6" id="KW-0997">Cell inner membrane</keyword>
<feature type="transmembrane region" description="Helical" evidence="17">
    <location>
        <begin position="323"/>
        <end position="344"/>
    </location>
</feature>
<protein>
    <recommendedName>
        <fullName evidence="16">High-affinity zinc uptake system membrane protein ZnuB</fullName>
    </recommendedName>
</protein>
<dbReference type="HOGENOM" id="CLU_530893_0_0_1"/>
<dbReference type="NCBIfam" id="NF007089">
    <property type="entry name" value="PRK09543.1"/>
    <property type="match status" value="1"/>
</dbReference>
<sequence>MTNLVELKNISVSFGQRRVLADISLALKPGRILTLLGPNGAGKSTLVRVVLGLVTPDQGVIKRDQHLRIGYVPQKLHLDATLPLTVSRFLRLRPGVKKADILPALKRVQAAHLIDAPMQKLSGGENQRVLLARALLNKPHLLVLDEPTQGVDVNGQLALYNLIDQLRHELNCAVLMVSHDLHLVMAKTDEVLCLNHHICCSGTPEVVSTHPEFISMFGPIGAEQLGSHRSAQREWTVMLELLLPGWLAGVLLACAAGPLGSFVVWRRMSYFGDTLAHASLLGVAFGLLLNVNPFYAVIAVTLLLAIGLVWLEKRPHLAIDTLLGIMAHSALSLGLVVVSLMSNVRVDLMAYLFGDLLSVTPPDIISIAAGVAVVLGVLAWQWRSLLAMTISPDLAHVDGVNLQRVKMLLMLVTALTIGVAMKFVGALIITSLLIIPAATARRFARTPEQMAGFAVLIGMVAVTGGLAFSALYDTPAGPSVVLAAAGLFILSMAKKQPA</sequence>
<dbReference type="InterPro" id="IPR027417">
    <property type="entry name" value="P-loop_NTPase"/>
</dbReference>
<dbReference type="InterPro" id="IPR003439">
    <property type="entry name" value="ABC_transporter-like_ATP-bd"/>
</dbReference>
<feature type="domain" description="ABC transporter" evidence="18">
    <location>
        <begin position="5"/>
        <end position="220"/>
    </location>
</feature>
<dbReference type="CDD" id="cd06550">
    <property type="entry name" value="TM_ABC_iron-siderophores_like"/>
    <property type="match status" value="1"/>
</dbReference>
<dbReference type="InterPro" id="IPR003593">
    <property type="entry name" value="AAA+_ATPase"/>
</dbReference>
<dbReference type="GO" id="GO:0016887">
    <property type="term" value="F:ATP hydrolysis activity"/>
    <property type="evidence" value="ECO:0007669"/>
    <property type="project" value="InterPro"/>
</dbReference>
<keyword evidence="11" id="KW-0864">Zinc transport</keyword>
<dbReference type="PANTHER" id="PTHR30477">
    <property type="entry name" value="ABC-TRANSPORTER METAL-BINDING PROTEIN"/>
    <property type="match status" value="1"/>
</dbReference>
<dbReference type="Gene3D" id="3.40.50.300">
    <property type="entry name" value="P-loop containing nucleotide triphosphate hydrolases"/>
    <property type="match status" value="1"/>
</dbReference>
<evidence type="ECO:0000313" key="19">
    <source>
        <dbReference type="EMBL" id="KGQ03893.1"/>
    </source>
</evidence>
<dbReference type="GO" id="GO:0010043">
    <property type="term" value="P:response to zinc ion"/>
    <property type="evidence" value="ECO:0007669"/>
    <property type="project" value="TreeGrafter"/>
</dbReference>
<keyword evidence="8" id="KW-0547">Nucleotide-binding</keyword>
<keyword evidence="7 17" id="KW-0812">Transmembrane</keyword>
<dbReference type="InterPro" id="IPR037294">
    <property type="entry name" value="ABC_BtuC-like"/>
</dbReference>
<dbReference type="FunFam" id="1.10.3470.10:FF:000002">
    <property type="entry name" value="Zinc ABC transporter permease subunit ZnuB"/>
    <property type="match status" value="1"/>
</dbReference>
<dbReference type="GO" id="GO:0006829">
    <property type="term" value="P:zinc ion transport"/>
    <property type="evidence" value="ECO:0007669"/>
    <property type="project" value="UniProtKB-KW"/>
</dbReference>
<evidence type="ECO:0000256" key="4">
    <source>
        <dbReference type="ARBA" id="ARBA00022448"/>
    </source>
</evidence>
<dbReference type="GO" id="GO:0043190">
    <property type="term" value="C:ATP-binding cassette (ABC) transporter complex"/>
    <property type="evidence" value="ECO:0007669"/>
    <property type="project" value="InterPro"/>
</dbReference>
<feature type="transmembrane region" description="Helical" evidence="17">
    <location>
        <begin position="476"/>
        <end position="493"/>
    </location>
</feature>
<feature type="transmembrane region" description="Helical" evidence="17">
    <location>
        <begin position="294"/>
        <end position="311"/>
    </location>
</feature>
<keyword evidence="15 17" id="KW-0472">Membrane</keyword>
<evidence type="ECO:0000256" key="15">
    <source>
        <dbReference type="ARBA" id="ARBA00023136"/>
    </source>
</evidence>
<dbReference type="Pfam" id="PF00950">
    <property type="entry name" value="ABC-3"/>
    <property type="match status" value="1"/>
</dbReference>
<gene>
    <name evidence="19" type="ORF">BBAD15_g10876</name>
</gene>
<evidence type="ECO:0000256" key="2">
    <source>
        <dbReference type="ARBA" id="ARBA00004429"/>
    </source>
</evidence>
<dbReference type="SUPFAM" id="SSF52540">
    <property type="entry name" value="P-loop containing nucleoside triphosphate hydrolases"/>
    <property type="match status" value="1"/>
</dbReference>
<feature type="transmembrane region" description="Helical" evidence="17">
    <location>
        <begin position="241"/>
        <end position="264"/>
    </location>
</feature>
<dbReference type="InterPro" id="IPR001626">
    <property type="entry name" value="ABC_TroCD"/>
</dbReference>
<dbReference type="Gene3D" id="1.10.3470.10">
    <property type="entry name" value="ABC transporter involved in vitamin B12 uptake, BtuC"/>
    <property type="match status" value="1"/>
</dbReference>
<evidence type="ECO:0000259" key="18">
    <source>
        <dbReference type="PROSITE" id="PS50893"/>
    </source>
</evidence>
<evidence type="ECO:0000256" key="8">
    <source>
        <dbReference type="ARBA" id="ARBA00022741"/>
    </source>
</evidence>
<organism evidence="19 20">
    <name type="scientific">Beauveria bassiana D1-5</name>
    <dbReference type="NCBI Taxonomy" id="1245745"/>
    <lineage>
        <taxon>Eukaryota</taxon>
        <taxon>Fungi</taxon>
        <taxon>Dikarya</taxon>
        <taxon>Ascomycota</taxon>
        <taxon>Pezizomycotina</taxon>
        <taxon>Sordariomycetes</taxon>
        <taxon>Hypocreomycetidae</taxon>
        <taxon>Hypocreales</taxon>
        <taxon>Cordycipitaceae</taxon>
        <taxon>Beauveria</taxon>
    </lineage>
</organism>
<dbReference type="SMART" id="SM00382">
    <property type="entry name" value="AAA"/>
    <property type="match status" value="1"/>
</dbReference>
<keyword evidence="9" id="KW-0862">Zinc</keyword>
<evidence type="ECO:0000256" key="1">
    <source>
        <dbReference type="ARBA" id="ARBA00002313"/>
    </source>
</evidence>
<dbReference type="GO" id="GO:0055085">
    <property type="term" value="P:transmembrane transport"/>
    <property type="evidence" value="ECO:0007669"/>
    <property type="project" value="InterPro"/>
</dbReference>
<dbReference type="EMBL" id="ANFO01001145">
    <property type="protein sequence ID" value="KGQ03893.1"/>
    <property type="molecule type" value="Genomic_DNA"/>
</dbReference>
<evidence type="ECO:0000256" key="13">
    <source>
        <dbReference type="ARBA" id="ARBA00022989"/>
    </source>
</evidence>
<evidence type="ECO:0000256" key="3">
    <source>
        <dbReference type="ARBA" id="ARBA00008034"/>
    </source>
</evidence>
<comment type="function">
    <text evidence="1">Involved in the high-affinity zinc uptake transport system.</text>
</comment>
<keyword evidence="13 17" id="KW-1133">Transmembrane helix</keyword>
<keyword evidence="14" id="KW-0406">Ion transport</keyword>
<name>A0A0A2V8P4_BEABA</name>
<evidence type="ECO:0000256" key="5">
    <source>
        <dbReference type="ARBA" id="ARBA00022475"/>
    </source>
</evidence>
<dbReference type="GO" id="GO:0005524">
    <property type="term" value="F:ATP binding"/>
    <property type="evidence" value="ECO:0007669"/>
    <property type="project" value="UniProtKB-KW"/>
</dbReference>
<accession>A0A0A2V8P4</accession>
<keyword evidence="5" id="KW-1003">Cell membrane</keyword>
<feature type="transmembrane region" description="Helical" evidence="17">
    <location>
        <begin position="450"/>
        <end position="470"/>
    </location>
</feature>
<keyword evidence="12" id="KW-1278">Translocase</keyword>
<keyword evidence="10" id="KW-0067">ATP-binding</keyword>
<dbReference type="NCBIfam" id="NF007090">
    <property type="entry name" value="PRK09544.1"/>
    <property type="match status" value="1"/>
</dbReference>
<evidence type="ECO:0000256" key="7">
    <source>
        <dbReference type="ARBA" id="ARBA00022692"/>
    </source>
</evidence>
<dbReference type="SUPFAM" id="SSF81345">
    <property type="entry name" value="ABC transporter involved in vitamin B12 uptake, BtuC"/>
    <property type="match status" value="1"/>
</dbReference>
<evidence type="ECO:0000256" key="6">
    <source>
        <dbReference type="ARBA" id="ARBA00022519"/>
    </source>
</evidence>
<reference evidence="19 20" key="1">
    <citation type="submission" date="2012-10" db="EMBL/GenBank/DDBJ databases">
        <title>Genome sequencing and analysis of entomopathogenic fungi Beauveria bassiana D1-5.</title>
        <authorList>
            <person name="Li Q."/>
            <person name="Wang L."/>
            <person name="Zhang Z."/>
            <person name="Wang Q."/>
            <person name="Ren J."/>
            <person name="Wang M."/>
            <person name="Xu W."/>
            <person name="Wang J."/>
            <person name="Lu Y."/>
            <person name="Du Q."/>
            <person name="Sun Z."/>
        </authorList>
    </citation>
    <scope>NUCLEOTIDE SEQUENCE [LARGE SCALE GENOMIC DNA]</scope>
    <source>
        <strain evidence="19 20">D1-5</strain>
    </source>
</reference>
<comment type="subcellular location">
    <subcellularLocation>
        <location evidence="2">Cell inner membrane</location>
        <topology evidence="2">Multi-pass membrane protein</topology>
    </subcellularLocation>
</comment>
<dbReference type="AlphaFoldDB" id="A0A0A2V8P4"/>
<comment type="similarity">
    <text evidence="3">Belongs to the ABC-3 integral membrane protein family.</text>
</comment>
<evidence type="ECO:0000256" key="16">
    <source>
        <dbReference type="ARBA" id="ARBA00040080"/>
    </source>
</evidence>
<evidence type="ECO:0000256" key="12">
    <source>
        <dbReference type="ARBA" id="ARBA00022967"/>
    </source>
</evidence>
<evidence type="ECO:0000256" key="9">
    <source>
        <dbReference type="ARBA" id="ARBA00022833"/>
    </source>
</evidence>
<dbReference type="FunFam" id="3.40.50.300:FF:000392">
    <property type="entry name" value="Zinc import ATP-binding protein ZnuC"/>
    <property type="match status" value="1"/>
</dbReference>
<proteinExistence type="inferred from homology"/>
<dbReference type="PROSITE" id="PS50893">
    <property type="entry name" value="ABC_TRANSPORTER_2"/>
    <property type="match status" value="1"/>
</dbReference>
<feature type="transmembrane region" description="Helical" evidence="17">
    <location>
        <begin position="364"/>
        <end position="382"/>
    </location>
</feature>
<keyword evidence="4" id="KW-0813">Transport</keyword>
<evidence type="ECO:0000313" key="20">
    <source>
        <dbReference type="Proteomes" id="UP000030106"/>
    </source>
</evidence>
<evidence type="ECO:0000256" key="17">
    <source>
        <dbReference type="SAM" id="Phobius"/>
    </source>
</evidence>
<comment type="caution">
    <text evidence="19">The sequence shown here is derived from an EMBL/GenBank/DDBJ whole genome shotgun (WGS) entry which is preliminary data.</text>
</comment>
<dbReference type="Proteomes" id="UP000030106">
    <property type="component" value="Unassembled WGS sequence"/>
</dbReference>